<evidence type="ECO:0000313" key="3">
    <source>
        <dbReference type="EMBL" id="SFK15789.1"/>
    </source>
</evidence>
<feature type="signal peptide" evidence="1">
    <location>
        <begin position="1"/>
        <end position="26"/>
    </location>
</feature>
<dbReference type="InterPro" id="IPR001279">
    <property type="entry name" value="Metallo-B-lactamas"/>
</dbReference>
<dbReference type="GeneID" id="98667054"/>
<organism evidence="3 4">
    <name type="scientific">Celeribacter halophilus</name>
    <dbReference type="NCBI Taxonomy" id="576117"/>
    <lineage>
        <taxon>Bacteria</taxon>
        <taxon>Pseudomonadati</taxon>
        <taxon>Pseudomonadota</taxon>
        <taxon>Alphaproteobacteria</taxon>
        <taxon>Rhodobacterales</taxon>
        <taxon>Roseobacteraceae</taxon>
        <taxon>Celeribacter</taxon>
    </lineage>
</organism>
<dbReference type="AlphaFoldDB" id="A0A1I3X8Y4"/>
<evidence type="ECO:0000313" key="4">
    <source>
        <dbReference type="Proteomes" id="UP000183299"/>
    </source>
</evidence>
<dbReference type="SMART" id="SM00849">
    <property type="entry name" value="Lactamase_B"/>
    <property type="match status" value="1"/>
</dbReference>
<dbReference type="RefSeq" id="WP_066601508.1">
    <property type="nucleotide sequence ID" value="NZ_FORY01000043.1"/>
</dbReference>
<dbReference type="InterPro" id="IPR036866">
    <property type="entry name" value="RibonucZ/Hydroxyglut_hydro"/>
</dbReference>
<dbReference type="OrthoDB" id="8441428at2"/>
<dbReference type="STRING" id="576117.SAMN04488138_1436"/>
<evidence type="ECO:0000259" key="2">
    <source>
        <dbReference type="SMART" id="SM00849"/>
    </source>
</evidence>
<feature type="domain" description="Metallo-beta-lactamase" evidence="2">
    <location>
        <begin position="44"/>
        <end position="231"/>
    </location>
</feature>
<evidence type="ECO:0000256" key="1">
    <source>
        <dbReference type="SAM" id="SignalP"/>
    </source>
</evidence>
<proteinExistence type="predicted"/>
<dbReference type="PROSITE" id="PS51318">
    <property type="entry name" value="TAT"/>
    <property type="match status" value="1"/>
</dbReference>
<accession>A0A1I3X8Y4</accession>
<dbReference type="Proteomes" id="UP000183299">
    <property type="component" value="Unassembled WGS sequence"/>
</dbReference>
<dbReference type="PANTHER" id="PTHR42951:SF14">
    <property type="entry name" value="METALLO-BETA-LACTAMASE SUPERFAMILY PROTEIN"/>
    <property type="match status" value="1"/>
</dbReference>
<keyword evidence="4" id="KW-1185">Reference proteome</keyword>
<dbReference type="EMBL" id="FORY01000043">
    <property type="protein sequence ID" value="SFK15789.1"/>
    <property type="molecule type" value="Genomic_DNA"/>
</dbReference>
<dbReference type="CDD" id="cd07739">
    <property type="entry name" value="metallo-hydrolase-like_MBL-fold"/>
    <property type="match status" value="1"/>
</dbReference>
<keyword evidence="1" id="KW-0732">Signal</keyword>
<protein>
    <submittedName>
        <fullName evidence="3">Glyoxylase, beta-lactamase superfamily II</fullName>
    </submittedName>
</protein>
<dbReference type="SUPFAM" id="SSF56281">
    <property type="entry name" value="Metallo-hydrolase/oxidoreductase"/>
    <property type="match status" value="1"/>
</dbReference>
<feature type="chain" id="PRO_5010300511" evidence="1">
    <location>
        <begin position="27"/>
        <end position="297"/>
    </location>
</feature>
<reference evidence="3 4" key="1">
    <citation type="submission" date="2016-10" db="EMBL/GenBank/DDBJ databases">
        <authorList>
            <person name="de Groot N.N."/>
        </authorList>
    </citation>
    <scope>NUCLEOTIDE SEQUENCE [LARGE SCALE GENOMIC DNA]</scope>
    <source>
        <strain evidence="3 4">CGMCC 1.8891</strain>
    </source>
</reference>
<dbReference type="InterPro" id="IPR050855">
    <property type="entry name" value="NDM-1-like"/>
</dbReference>
<dbReference type="PANTHER" id="PTHR42951">
    <property type="entry name" value="METALLO-BETA-LACTAMASE DOMAIN-CONTAINING"/>
    <property type="match status" value="1"/>
</dbReference>
<gene>
    <name evidence="3" type="ORF">SAMN04488138_1436</name>
</gene>
<dbReference type="InterPro" id="IPR006311">
    <property type="entry name" value="TAT_signal"/>
</dbReference>
<name>A0A1I3X8Y4_9RHOB</name>
<sequence length="297" mass="31446">MNRRTALKVAAAAGVAALVAPKVAFANEDGLSWAHFPAGENGFYRAPVLVSGPSEAVLIDGGFTLPDGQALAEAIKATGKTLTTIYVSQSDPDFYFSLRPIVEAFPKARVIAASETVAAINANVAKKVETWGPQLGENGPQSVDDVVMAQVNDSATLTVDGYVLDIVPATGIANRRYIWSEDLKAVFGGVMVFSGTHVWLADTQTKEERAAWIANLDTIIARAPQVVVPGHMTPDAPLGLEAVAFTKAYLLAVEDELAKATTSEDLNAVMRARYPELGMGMALDIGAKVLTGEMKWG</sequence>
<dbReference type="Gene3D" id="3.60.15.10">
    <property type="entry name" value="Ribonuclease Z/Hydroxyacylglutathione hydrolase-like"/>
    <property type="match status" value="1"/>
</dbReference>